<keyword evidence="1" id="KW-0732">Signal</keyword>
<dbReference type="PANTHER" id="PTHR30006:SF2">
    <property type="entry name" value="ABC TRANSPORTER SUBSTRATE-BINDING PROTEIN"/>
    <property type="match status" value="1"/>
</dbReference>
<dbReference type="InterPro" id="IPR006311">
    <property type="entry name" value="TAT_signal"/>
</dbReference>
<dbReference type="EMBL" id="BSRI01000001">
    <property type="protein sequence ID" value="GLV54605.1"/>
    <property type="molecule type" value="Genomic_DNA"/>
</dbReference>
<evidence type="ECO:0000256" key="1">
    <source>
        <dbReference type="ARBA" id="ARBA00022729"/>
    </source>
</evidence>
<protein>
    <submittedName>
        <fullName evidence="2">Iron ABC transporter substrate-binding protein</fullName>
    </submittedName>
</protein>
<dbReference type="Gene3D" id="3.40.190.10">
    <property type="entry name" value="Periplasmic binding protein-like II"/>
    <property type="match status" value="2"/>
</dbReference>
<dbReference type="Pfam" id="PF13343">
    <property type="entry name" value="SBP_bac_6"/>
    <property type="match status" value="1"/>
</dbReference>
<dbReference type="PANTHER" id="PTHR30006">
    <property type="entry name" value="THIAMINE-BINDING PERIPLASMIC PROTEIN-RELATED"/>
    <property type="match status" value="1"/>
</dbReference>
<dbReference type="RefSeq" id="WP_338248267.1">
    <property type="nucleotide sequence ID" value="NZ_BSRI01000001.1"/>
</dbReference>
<accession>A0ABQ6FLY9</accession>
<name>A0ABQ6FLY9_9CHLR</name>
<evidence type="ECO:0000313" key="3">
    <source>
        <dbReference type="Proteomes" id="UP001344906"/>
    </source>
</evidence>
<sequence length="398" mass="43443">MSSSEQELMRNLFGPQDRRGFLKQAGALGLSASAFATFLAACGNTNTSSTNAAPNVNMSGPTDMKTLIANAKKEGGMQAVGIPPEWADYADILKNYASKYVPVDYKADAEYSSAQEIQVFKQSKNHPYGDIGDVGFSFGPTVIKQGLVSPYKHAHWDDIPAELKDPKGNWCTEYWGAQSFVVNTDIVKNPPTSFKDLLNNNYKNMVGIDGDPRQATDALYAVYSAALAQTGNVDSIQPGIDFFAQLKKKGNFTPARSSEANIVKGEVAIGVMWDYLGLGFRDKYASSHPNLKVIIPTDGSIAGPYISIINKYAPHPYAARLWNEYIFSDEGQLFYLRGYAHPARYQKLQAAGKIPADLAAKLPSADEYKNVKFVSDTTKLSAATQALSQNWQSQVLGQ</sequence>
<dbReference type="Proteomes" id="UP001344906">
    <property type="component" value="Unassembled WGS sequence"/>
</dbReference>
<dbReference type="PROSITE" id="PS51318">
    <property type="entry name" value="TAT"/>
    <property type="match status" value="1"/>
</dbReference>
<keyword evidence="3" id="KW-1185">Reference proteome</keyword>
<evidence type="ECO:0000313" key="2">
    <source>
        <dbReference type="EMBL" id="GLV54605.1"/>
    </source>
</evidence>
<organism evidence="2 3">
    <name type="scientific">Dictyobacter halimunensis</name>
    <dbReference type="NCBI Taxonomy" id="3026934"/>
    <lineage>
        <taxon>Bacteria</taxon>
        <taxon>Bacillati</taxon>
        <taxon>Chloroflexota</taxon>
        <taxon>Ktedonobacteria</taxon>
        <taxon>Ktedonobacterales</taxon>
        <taxon>Dictyobacteraceae</taxon>
        <taxon>Dictyobacter</taxon>
    </lineage>
</organism>
<reference evidence="2 3" key="1">
    <citation type="submission" date="2023-02" db="EMBL/GenBank/DDBJ databases">
        <title>Dictyobacter halimunensis sp. nov., a new member of the class Ktedonobacteria from forest soil in a geothermal area.</title>
        <authorList>
            <person name="Rachmania M.K."/>
            <person name="Ningsih F."/>
            <person name="Sakai Y."/>
            <person name="Yabe S."/>
            <person name="Yokota A."/>
            <person name="Sjamsuridzal W."/>
        </authorList>
    </citation>
    <scope>NUCLEOTIDE SEQUENCE [LARGE SCALE GENOMIC DNA]</scope>
    <source>
        <strain evidence="2 3">S3.2.2.5</strain>
    </source>
</reference>
<proteinExistence type="predicted"/>
<gene>
    <name evidence="2" type="ORF">KDH_14520</name>
</gene>
<dbReference type="SUPFAM" id="SSF53850">
    <property type="entry name" value="Periplasmic binding protein-like II"/>
    <property type="match status" value="1"/>
</dbReference>
<comment type="caution">
    <text evidence="2">The sequence shown here is derived from an EMBL/GenBank/DDBJ whole genome shotgun (WGS) entry which is preliminary data.</text>
</comment>